<feature type="coiled-coil region" evidence="1">
    <location>
        <begin position="5"/>
        <end position="91"/>
    </location>
</feature>
<dbReference type="AlphaFoldDB" id="A0A3A4N2J5"/>
<gene>
    <name evidence="2" type="ORF">C4520_21905</name>
</gene>
<protein>
    <submittedName>
        <fullName evidence="2">Uncharacterized protein</fullName>
    </submittedName>
</protein>
<accession>A0A3A4N2J5</accession>
<evidence type="ECO:0000256" key="1">
    <source>
        <dbReference type="SAM" id="Coils"/>
    </source>
</evidence>
<sequence length="94" mass="11378">MDEKLARLEEQMKRLVSSFRDACEKNEHLRRQNERLLNELLEKTRQMEVLEERGELLLEAQAEKKKLEAQREQIRKEINALLERVRALKGEQHR</sequence>
<keyword evidence="1" id="KW-0175">Coiled coil</keyword>
<evidence type="ECO:0000313" key="3">
    <source>
        <dbReference type="Proteomes" id="UP000265882"/>
    </source>
</evidence>
<proteinExistence type="predicted"/>
<organism evidence="2 3">
    <name type="scientific">Abyssobacteria bacterium (strain SURF_5)</name>
    <dbReference type="NCBI Taxonomy" id="2093360"/>
    <lineage>
        <taxon>Bacteria</taxon>
        <taxon>Pseudomonadati</taxon>
        <taxon>Candidatus Hydrogenedentota</taxon>
        <taxon>Candidatus Abyssobacteria</taxon>
    </lineage>
</organism>
<dbReference type="EMBL" id="QZKU01000145">
    <property type="protein sequence ID" value="RJP14009.1"/>
    <property type="molecule type" value="Genomic_DNA"/>
</dbReference>
<name>A0A3A4N2J5_ABYX5</name>
<evidence type="ECO:0000313" key="2">
    <source>
        <dbReference type="EMBL" id="RJP14009.1"/>
    </source>
</evidence>
<comment type="caution">
    <text evidence="2">The sequence shown here is derived from an EMBL/GenBank/DDBJ whole genome shotgun (WGS) entry which is preliminary data.</text>
</comment>
<reference evidence="2 3" key="1">
    <citation type="journal article" date="2017" name="ISME J.">
        <title>Energy and carbon metabolisms in a deep terrestrial subsurface fluid microbial community.</title>
        <authorList>
            <person name="Momper L."/>
            <person name="Jungbluth S.P."/>
            <person name="Lee M.D."/>
            <person name="Amend J.P."/>
        </authorList>
    </citation>
    <scope>NUCLEOTIDE SEQUENCE [LARGE SCALE GENOMIC DNA]</scope>
    <source>
        <strain evidence="2">SURF_5</strain>
    </source>
</reference>
<dbReference type="Proteomes" id="UP000265882">
    <property type="component" value="Unassembled WGS sequence"/>
</dbReference>